<name>A0A949N7Y0_9ACTN</name>
<dbReference type="PANTHER" id="PTHR24567:SF68">
    <property type="entry name" value="DNA-BINDING TRANSCRIPTIONAL DUAL REGULATOR CRP"/>
    <property type="match status" value="1"/>
</dbReference>
<dbReference type="PROSITE" id="PS51063">
    <property type="entry name" value="HTH_CRP_2"/>
    <property type="match status" value="1"/>
</dbReference>
<dbReference type="Pfam" id="PF00027">
    <property type="entry name" value="cNMP_binding"/>
    <property type="match status" value="1"/>
</dbReference>
<keyword evidence="3" id="KW-0804">Transcription</keyword>
<dbReference type="Proteomes" id="UP000694501">
    <property type="component" value="Unassembled WGS sequence"/>
</dbReference>
<gene>
    <name evidence="6" type="ORF">JGS22_007120</name>
</gene>
<dbReference type="AlphaFoldDB" id="A0A949N7Y0"/>
<comment type="caution">
    <text evidence="6">The sequence shown here is derived from an EMBL/GenBank/DDBJ whole genome shotgun (WGS) entry which is preliminary data.</text>
</comment>
<dbReference type="CDD" id="cd00038">
    <property type="entry name" value="CAP_ED"/>
    <property type="match status" value="1"/>
</dbReference>
<dbReference type="InterPro" id="IPR014710">
    <property type="entry name" value="RmlC-like_jellyroll"/>
</dbReference>
<dbReference type="GO" id="GO:0003677">
    <property type="term" value="F:DNA binding"/>
    <property type="evidence" value="ECO:0007669"/>
    <property type="project" value="UniProtKB-KW"/>
</dbReference>
<dbReference type="InterPro" id="IPR012318">
    <property type="entry name" value="HTH_CRP"/>
</dbReference>
<dbReference type="PROSITE" id="PS50042">
    <property type="entry name" value="CNMP_BINDING_3"/>
    <property type="match status" value="1"/>
</dbReference>
<keyword evidence="7" id="KW-1185">Reference proteome</keyword>
<feature type="domain" description="HTH crp-type" evidence="5">
    <location>
        <begin position="131"/>
        <end position="202"/>
    </location>
</feature>
<feature type="domain" description="Cyclic nucleotide-binding" evidence="4">
    <location>
        <begin position="8"/>
        <end position="104"/>
    </location>
</feature>
<protein>
    <submittedName>
        <fullName evidence="6">Crp/Fnr family transcriptional regulator</fullName>
    </submittedName>
</protein>
<keyword evidence="2" id="KW-0238">DNA-binding</keyword>
<dbReference type="EMBL" id="JAELVF020000001">
    <property type="protein sequence ID" value="MBU7597408.1"/>
    <property type="molecule type" value="Genomic_DNA"/>
</dbReference>
<dbReference type="InterPro" id="IPR036390">
    <property type="entry name" value="WH_DNA-bd_sf"/>
</dbReference>
<keyword evidence="1" id="KW-0805">Transcription regulation</keyword>
<dbReference type="Pfam" id="PF13545">
    <property type="entry name" value="HTH_Crp_2"/>
    <property type="match status" value="1"/>
</dbReference>
<dbReference type="InterPro" id="IPR000595">
    <property type="entry name" value="cNMP-bd_dom"/>
</dbReference>
<evidence type="ECO:0000256" key="3">
    <source>
        <dbReference type="ARBA" id="ARBA00023163"/>
    </source>
</evidence>
<evidence type="ECO:0000259" key="5">
    <source>
        <dbReference type="PROSITE" id="PS51063"/>
    </source>
</evidence>
<dbReference type="GO" id="GO:0003700">
    <property type="term" value="F:DNA-binding transcription factor activity"/>
    <property type="evidence" value="ECO:0007669"/>
    <property type="project" value="TreeGrafter"/>
</dbReference>
<dbReference type="SMART" id="SM00100">
    <property type="entry name" value="cNMP"/>
    <property type="match status" value="1"/>
</dbReference>
<evidence type="ECO:0000313" key="6">
    <source>
        <dbReference type="EMBL" id="MBU7597408.1"/>
    </source>
</evidence>
<evidence type="ECO:0000256" key="2">
    <source>
        <dbReference type="ARBA" id="ARBA00023125"/>
    </source>
</evidence>
<dbReference type="PROSITE" id="PS00889">
    <property type="entry name" value="CNMP_BINDING_2"/>
    <property type="match status" value="1"/>
</dbReference>
<dbReference type="SUPFAM" id="SSF51206">
    <property type="entry name" value="cAMP-binding domain-like"/>
    <property type="match status" value="1"/>
</dbReference>
<dbReference type="InterPro" id="IPR018488">
    <property type="entry name" value="cNMP-bd_CS"/>
</dbReference>
<accession>A0A949N7Y0</accession>
<dbReference type="GO" id="GO:0005829">
    <property type="term" value="C:cytosol"/>
    <property type="evidence" value="ECO:0007669"/>
    <property type="project" value="TreeGrafter"/>
</dbReference>
<evidence type="ECO:0000313" key="7">
    <source>
        <dbReference type="Proteomes" id="UP000694501"/>
    </source>
</evidence>
<dbReference type="InterPro" id="IPR018490">
    <property type="entry name" value="cNMP-bd_dom_sf"/>
</dbReference>
<sequence>MRRLVGDEVWSDLLEQSYPRRHSVGDTLLRQGDPGTHVLALCAGVVKVTRREQSGDLALLAFRGPGELLGEVAVLDDDVRSASIEAISHCSVAVLSKKDFLRFVTERDLFPVLVRYALARLRESDRARGGGDPAARLAASLVSLADISGRSATAPGQRLELALTREELAQHLRVSRNTVTACLSELDHVRTGRMRVFIDDLPALRRAAVKLDG</sequence>
<dbReference type="InterPro" id="IPR050397">
    <property type="entry name" value="Env_Response_Regulators"/>
</dbReference>
<evidence type="ECO:0000256" key="1">
    <source>
        <dbReference type="ARBA" id="ARBA00023015"/>
    </source>
</evidence>
<dbReference type="Gene3D" id="2.60.120.10">
    <property type="entry name" value="Jelly Rolls"/>
    <property type="match status" value="1"/>
</dbReference>
<reference evidence="6" key="1">
    <citation type="submission" date="2021-06" db="EMBL/GenBank/DDBJ databases">
        <title>Sequencing of actinobacteria type strains.</title>
        <authorList>
            <person name="Nguyen G.-S."/>
            <person name="Wentzel A."/>
        </authorList>
    </citation>
    <scope>NUCLEOTIDE SEQUENCE</scope>
    <source>
        <strain evidence="6">P38-E01</strain>
    </source>
</reference>
<dbReference type="InterPro" id="IPR036388">
    <property type="entry name" value="WH-like_DNA-bd_sf"/>
</dbReference>
<proteinExistence type="predicted"/>
<dbReference type="PANTHER" id="PTHR24567">
    <property type="entry name" value="CRP FAMILY TRANSCRIPTIONAL REGULATORY PROTEIN"/>
    <property type="match status" value="1"/>
</dbReference>
<organism evidence="6 7">
    <name type="scientific">Streptomyces tardus</name>
    <dbReference type="NCBI Taxonomy" id="2780544"/>
    <lineage>
        <taxon>Bacteria</taxon>
        <taxon>Bacillati</taxon>
        <taxon>Actinomycetota</taxon>
        <taxon>Actinomycetes</taxon>
        <taxon>Kitasatosporales</taxon>
        <taxon>Streptomycetaceae</taxon>
        <taxon>Streptomyces</taxon>
    </lineage>
</organism>
<dbReference type="SUPFAM" id="SSF46785">
    <property type="entry name" value="Winged helix' DNA-binding domain"/>
    <property type="match status" value="1"/>
</dbReference>
<dbReference type="Gene3D" id="1.10.10.10">
    <property type="entry name" value="Winged helix-like DNA-binding domain superfamily/Winged helix DNA-binding domain"/>
    <property type="match status" value="1"/>
</dbReference>
<evidence type="ECO:0000259" key="4">
    <source>
        <dbReference type="PROSITE" id="PS50042"/>
    </source>
</evidence>